<evidence type="ECO:0000259" key="11">
    <source>
        <dbReference type="Pfam" id="PF01272"/>
    </source>
</evidence>
<evidence type="ECO:0000313" key="13">
    <source>
        <dbReference type="EMBL" id="SHM58127.1"/>
    </source>
</evidence>
<dbReference type="PANTHER" id="PTHR30437:SF4">
    <property type="entry name" value="TRANSCRIPTION ELONGATION FACTOR GREA"/>
    <property type="match status" value="1"/>
</dbReference>
<gene>
    <name evidence="9" type="primary">greA</name>
    <name evidence="13" type="ORF">SAMN02746066_02491</name>
</gene>
<evidence type="ECO:0000256" key="4">
    <source>
        <dbReference type="ARBA" id="ARBA00023054"/>
    </source>
</evidence>
<evidence type="ECO:0000313" key="14">
    <source>
        <dbReference type="Proteomes" id="UP000184038"/>
    </source>
</evidence>
<dbReference type="PROSITE" id="PS00830">
    <property type="entry name" value="GREAB_2"/>
    <property type="match status" value="1"/>
</dbReference>
<dbReference type="RefSeq" id="WP_073288113.1">
    <property type="nucleotide sequence ID" value="NZ_FRCP01000012.1"/>
</dbReference>
<keyword evidence="13" id="KW-0648">Protein biosynthesis</keyword>
<dbReference type="GO" id="GO:0003677">
    <property type="term" value="F:DNA binding"/>
    <property type="evidence" value="ECO:0007669"/>
    <property type="project" value="UniProtKB-UniRule"/>
</dbReference>
<proteinExistence type="inferred from homology"/>
<feature type="domain" description="Transcription elongation factor GreA/GreB N-terminal" evidence="12">
    <location>
        <begin position="5"/>
        <end position="73"/>
    </location>
</feature>
<dbReference type="SUPFAM" id="SSF54534">
    <property type="entry name" value="FKBP-like"/>
    <property type="match status" value="1"/>
</dbReference>
<comment type="function">
    <text evidence="7 9 10">Necessary for efficient RNA polymerase transcription elongation past template-encoded arresting sites. The arresting sites in DNA have the property of trapping a certain fraction of elongating RNA polymerases that pass through, resulting in locked ternary complexes. Cleavage of the nascent transcript by cleavage factors such as GreA or GreB allows the resumption of elongation from the new 3'terminus. GreA releases sequences of 2 to 3 nucleotides.</text>
</comment>
<dbReference type="InterPro" id="IPR036953">
    <property type="entry name" value="GreA/GreB_C_sf"/>
</dbReference>
<evidence type="ECO:0000256" key="8">
    <source>
        <dbReference type="ARBA" id="ARBA00030776"/>
    </source>
</evidence>
<evidence type="ECO:0000256" key="3">
    <source>
        <dbReference type="ARBA" id="ARBA00023015"/>
    </source>
</evidence>
<evidence type="ECO:0000256" key="6">
    <source>
        <dbReference type="ARBA" id="ARBA00023163"/>
    </source>
</evidence>
<evidence type="ECO:0000256" key="5">
    <source>
        <dbReference type="ARBA" id="ARBA00023125"/>
    </source>
</evidence>
<accession>A0A1M7JZY9</accession>
<evidence type="ECO:0000256" key="10">
    <source>
        <dbReference type="RuleBase" id="RU000556"/>
    </source>
</evidence>
<feature type="domain" description="Transcription elongation factor GreA/GreB C-terminal" evidence="11">
    <location>
        <begin position="80"/>
        <end position="154"/>
    </location>
</feature>
<dbReference type="GO" id="GO:0032784">
    <property type="term" value="P:regulation of DNA-templated transcription elongation"/>
    <property type="evidence" value="ECO:0007669"/>
    <property type="project" value="UniProtKB-UniRule"/>
</dbReference>
<dbReference type="InterPro" id="IPR036805">
    <property type="entry name" value="Tscrpt_elong_fac_GreA/B_N_sf"/>
</dbReference>
<dbReference type="EMBL" id="FRCP01000012">
    <property type="protein sequence ID" value="SHM58127.1"/>
    <property type="molecule type" value="Genomic_DNA"/>
</dbReference>
<dbReference type="PIRSF" id="PIRSF006092">
    <property type="entry name" value="GreA_GreB"/>
    <property type="match status" value="1"/>
</dbReference>
<keyword evidence="6 9" id="KW-0804">Transcription</keyword>
<dbReference type="InterPro" id="IPR006359">
    <property type="entry name" value="Tscrpt_elong_fac_GreA"/>
</dbReference>
<dbReference type="SUPFAM" id="SSF46557">
    <property type="entry name" value="GreA transcript cleavage protein, N-terminal domain"/>
    <property type="match status" value="1"/>
</dbReference>
<evidence type="ECO:0000256" key="9">
    <source>
        <dbReference type="HAMAP-Rule" id="MF_00105"/>
    </source>
</evidence>
<dbReference type="Pfam" id="PF01272">
    <property type="entry name" value="GreA_GreB"/>
    <property type="match status" value="1"/>
</dbReference>
<dbReference type="Gene3D" id="3.10.50.30">
    <property type="entry name" value="Transcription elongation factor, GreA/GreB, C-terminal domain"/>
    <property type="match status" value="1"/>
</dbReference>
<keyword evidence="4" id="KW-0175">Coiled coil</keyword>
<dbReference type="InterPro" id="IPR001437">
    <property type="entry name" value="Tscrpt_elong_fac_GreA/B_C"/>
</dbReference>
<evidence type="ECO:0000259" key="12">
    <source>
        <dbReference type="Pfam" id="PF03449"/>
    </source>
</evidence>
<dbReference type="Pfam" id="PF03449">
    <property type="entry name" value="GreA_GreB_N"/>
    <property type="match status" value="1"/>
</dbReference>
<name>A0A1M7JZY9_9FIRM</name>
<dbReference type="GO" id="GO:0003746">
    <property type="term" value="F:translation elongation factor activity"/>
    <property type="evidence" value="ECO:0007669"/>
    <property type="project" value="UniProtKB-KW"/>
</dbReference>
<dbReference type="PANTHER" id="PTHR30437">
    <property type="entry name" value="TRANSCRIPTION ELONGATION FACTOR GREA"/>
    <property type="match status" value="1"/>
</dbReference>
<dbReference type="InterPro" id="IPR023459">
    <property type="entry name" value="Tscrpt_elong_fac_GreA/B_fam"/>
</dbReference>
<comment type="similarity">
    <text evidence="1 9 10">Belongs to the GreA/GreB family.</text>
</comment>
<dbReference type="STRING" id="1120996.SAMN02746066_02491"/>
<sequence length="167" mass="19392">MFNELTKSDIKKIQDEIDYRKLVVRKEAIDAVKEARAHGDLSENFEYYAAKKDKNKNESRIRYLERMIKTAKVIEDSSEEDVIGMNNTVELYFEEDDLTETYRIVTTVRENVLKGLISIESPLGKAIIGHRVNDRVHIQVNDKYGYDVVVKSITNTAEDENDRIRGF</sequence>
<dbReference type="NCBIfam" id="TIGR01462">
    <property type="entry name" value="greA"/>
    <property type="match status" value="1"/>
</dbReference>
<dbReference type="Proteomes" id="UP000184038">
    <property type="component" value="Unassembled WGS sequence"/>
</dbReference>
<evidence type="ECO:0000256" key="1">
    <source>
        <dbReference type="ARBA" id="ARBA00008213"/>
    </source>
</evidence>
<dbReference type="InterPro" id="IPR018151">
    <property type="entry name" value="TF_GreA/GreB_CS"/>
</dbReference>
<dbReference type="AlphaFoldDB" id="A0A1M7JZY9"/>
<dbReference type="OrthoDB" id="9808774at2"/>
<reference evidence="13 14" key="1">
    <citation type="submission" date="2016-11" db="EMBL/GenBank/DDBJ databases">
        <authorList>
            <person name="Jaros S."/>
            <person name="Januszkiewicz K."/>
            <person name="Wedrychowicz H."/>
        </authorList>
    </citation>
    <scope>NUCLEOTIDE SEQUENCE [LARGE SCALE GENOMIC DNA]</scope>
    <source>
        <strain evidence="13 14">DSM 15930</strain>
    </source>
</reference>
<keyword evidence="3 9" id="KW-0805">Transcription regulation</keyword>
<evidence type="ECO:0000256" key="2">
    <source>
        <dbReference type="ARBA" id="ARBA00013729"/>
    </source>
</evidence>
<keyword evidence="5 9" id="KW-0238">DNA-binding</keyword>
<keyword evidence="13" id="KW-0251">Elongation factor</keyword>
<dbReference type="Gene3D" id="1.10.287.180">
    <property type="entry name" value="Transcription elongation factor, GreA/GreB, N-terminal domain"/>
    <property type="match status" value="1"/>
</dbReference>
<dbReference type="FunFam" id="1.10.287.180:FF:000001">
    <property type="entry name" value="Transcription elongation factor GreA"/>
    <property type="match status" value="1"/>
</dbReference>
<evidence type="ECO:0000256" key="7">
    <source>
        <dbReference type="ARBA" id="ARBA00024916"/>
    </source>
</evidence>
<keyword evidence="14" id="KW-1185">Reference proteome</keyword>
<dbReference type="GO" id="GO:0006354">
    <property type="term" value="P:DNA-templated transcription elongation"/>
    <property type="evidence" value="ECO:0007669"/>
    <property type="project" value="TreeGrafter"/>
</dbReference>
<dbReference type="GO" id="GO:0070063">
    <property type="term" value="F:RNA polymerase binding"/>
    <property type="evidence" value="ECO:0007669"/>
    <property type="project" value="InterPro"/>
</dbReference>
<dbReference type="InterPro" id="IPR028624">
    <property type="entry name" value="Tscrpt_elong_fac_GreA/B"/>
</dbReference>
<organism evidence="13 14">
    <name type="scientific">Anaerosporobacter mobilis DSM 15930</name>
    <dbReference type="NCBI Taxonomy" id="1120996"/>
    <lineage>
        <taxon>Bacteria</taxon>
        <taxon>Bacillati</taxon>
        <taxon>Bacillota</taxon>
        <taxon>Clostridia</taxon>
        <taxon>Lachnospirales</taxon>
        <taxon>Lachnospiraceae</taxon>
        <taxon>Anaerosporobacter</taxon>
    </lineage>
</organism>
<dbReference type="HAMAP" id="MF_00105">
    <property type="entry name" value="GreA_GreB"/>
    <property type="match status" value="1"/>
</dbReference>
<protein>
    <recommendedName>
        <fullName evidence="2 9">Transcription elongation factor GreA</fullName>
    </recommendedName>
    <alternativeName>
        <fullName evidence="8 9">Transcript cleavage factor GreA</fullName>
    </alternativeName>
</protein>
<dbReference type="InterPro" id="IPR022691">
    <property type="entry name" value="Tscrpt_elong_fac_GreA/B_N"/>
</dbReference>